<dbReference type="RefSeq" id="WP_115466405.1">
    <property type="nucleotide sequence ID" value="NZ_QKRA01000001.1"/>
</dbReference>
<dbReference type="PANTHER" id="PTHR43531:SF11">
    <property type="entry name" value="METHYL-ACCEPTING CHEMOTAXIS PROTEIN 3"/>
    <property type="match status" value="1"/>
</dbReference>
<feature type="coiled-coil region" evidence="5">
    <location>
        <begin position="231"/>
        <end position="265"/>
    </location>
</feature>
<accession>A0A370UDE6</accession>
<evidence type="ECO:0000256" key="5">
    <source>
        <dbReference type="SAM" id="Coils"/>
    </source>
</evidence>
<dbReference type="AlphaFoldDB" id="A0A370UDE6"/>
<dbReference type="GO" id="GO:0006935">
    <property type="term" value="P:chemotaxis"/>
    <property type="evidence" value="ECO:0007669"/>
    <property type="project" value="UniProtKB-KW"/>
</dbReference>
<dbReference type="Proteomes" id="UP000254326">
    <property type="component" value="Unassembled WGS sequence"/>
</dbReference>
<feature type="domain" description="Methyl-accepting transducer" evidence="6">
    <location>
        <begin position="174"/>
        <end position="403"/>
    </location>
</feature>
<dbReference type="InterPro" id="IPR000014">
    <property type="entry name" value="PAS"/>
</dbReference>
<gene>
    <name evidence="8" type="ORF">DN730_01860</name>
</gene>
<dbReference type="NCBIfam" id="TIGR00229">
    <property type="entry name" value="sensory_box"/>
    <property type="match status" value="1"/>
</dbReference>
<evidence type="ECO:0000259" key="7">
    <source>
        <dbReference type="PROSITE" id="PS50112"/>
    </source>
</evidence>
<dbReference type="PRINTS" id="PR00260">
    <property type="entry name" value="CHEMTRNSDUCR"/>
</dbReference>
<dbReference type="Pfam" id="PF00989">
    <property type="entry name" value="PAS"/>
    <property type="match status" value="1"/>
</dbReference>
<evidence type="ECO:0000256" key="3">
    <source>
        <dbReference type="ARBA" id="ARBA00029447"/>
    </source>
</evidence>
<sequence>MKNYYRLALALNLISIVVAIVFAAENMILLLLVAAMAGSLICLIKMERLAKEQVNFYEQILDSIPNPLSVTDLDMNWTFVNRAATDPLGVKREDVLGQQCSNWGANICKTENCGVNCLRKGKQTTFFNQWDKDFRVDTFYIKDLGGKEMGHVEYVQEVSEKVALRAVYNDVDSISESLTSGAKDLNVASHELTVGSTQQAASITQMAGALNEILTQANDNADRASAASTVSSEARRAATLASNEIKELEQAMQEINRSSEAISDIINVIDDIASQTNLLALNASIEAARAGEMGRGFAVVADEVRSLAERSTKAASESAQYIQSSVENVEKGNAISQKCVTALDDIVKHVETISSTIAEIDGASQSQAAGLSQVNQGMTEIDEVIHSTAASAEETAVSSTELTELSVKLQGQLENMRKIDGLIDDASKAVNLIEVKNVS</sequence>
<dbReference type="PROSITE" id="PS50111">
    <property type="entry name" value="CHEMOTAXIS_TRANSDUC_2"/>
    <property type="match status" value="1"/>
</dbReference>
<dbReference type="EMBL" id="QKRA01000001">
    <property type="protein sequence ID" value="RDL45817.1"/>
    <property type="molecule type" value="Genomic_DNA"/>
</dbReference>
<evidence type="ECO:0000313" key="8">
    <source>
        <dbReference type="EMBL" id="RDL45817.1"/>
    </source>
</evidence>
<dbReference type="GO" id="GO:0006355">
    <property type="term" value="P:regulation of DNA-templated transcription"/>
    <property type="evidence" value="ECO:0007669"/>
    <property type="project" value="InterPro"/>
</dbReference>
<dbReference type="InterPro" id="IPR004090">
    <property type="entry name" value="Chemotax_Me-accpt_rcpt"/>
</dbReference>
<evidence type="ECO:0000259" key="6">
    <source>
        <dbReference type="PROSITE" id="PS50111"/>
    </source>
</evidence>
<protein>
    <recommendedName>
        <fullName evidence="10">Chemotaxis protein</fullName>
    </recommendedName>
</protein>
<dbReference type="GO" id="GO:0007165">
    <property type="term" value="P:signal transduction"/>
    <property type="evidence" value="ECO:0007669"/>
    <property type="project" value="UniProtKB-KW"/>
</dbReference>
<dbReference type="SUPFAM" id="SSF58104">
    <property type="entry name" value="Methyl-accepting chemotaxis protein (MCP) signaling domain"/>
    <property type="match status" value="1"/>
</dbReference>
<dbReference type="InterPro" id="IPR051310">
    <property type="entry name" value="MCP_chemotaxis"/>
</dbReference>
<dbReference type="GO" id="GO:0004888">
    <property type="term" value="F:transmembrane signaling receptor activity"/>
    <property type="evidence" value="ECO:0007669"/>
    <property type="project" value="InterPro"/>
</dbReference>
<dbReference type="CDD" id="cd00130">
    <property type="entry name" value="PAS"/>
    <property type="match status" value="1"/>
</dbReference>
<feature type="domain" description="PAS" evidence="7">
    <location>
        <begin position="53"/>
        <end position="99"/>
    </location>
</feature>
<keyword evidence="2 4" id="KW-0807">Transducer</keyword>
<dbReference type="InterPro" id="IPR004089">
    <property type="entry name" value="MCPsignal_dom"/>
</dbReference>
<dbReference type="OrthoDB" id="2489132at2"/>
<dbReference type="SMART" id="SM00091">
    <property type="entry name" value="PAS"/>
    <property type="match status" value="1"/>
</dbReference>
<dbReference type="Gene3D" id="3.30.450.20">
    <property type="entry name" value="PAS domain"/>
    <property type="match status" value="1"/>
</dbReference>
<dbReference type="SUPFAM" id="SSF55785">
    <property type="entry name" value="PYP-like sensor domain (PAS domain)"/>
    <property type="match status" value="1"/>
</dbReference>
<organism evidence="8 9">
    <name type="scientific">Marinomonas piezotolerans</name>
    <dbReference type="NCBI Taxonomy" id="2213058"/>
    <lineage>
        <taxon>Bacteria</taxon>
        <taxon>Pseudomonadati</taxon>
        <taxon>Pseudomonadota</taxon>
        <taxon>Gammaproteobacteria</taxon>
        <taxon>Oceanospirillales</taxon>
        <taxon>Oceanospirillaceae</taxon>
        <taxon>Marinomonas</taxon>
    </lineage>
</organism>
<evidence type="ECO:0000256" key="4">
    <source>
        <dbReference type="PROSITE-ProRule" id="PRU00284"/>
    </source>
</evidence>
<evidence type="ECO:0008006" key="10">
    <source>
        <dbReference type="Google" id="ProtNLM"/>
    </source>
</evidence>
<dbReference type="PROSITE" id="PS50112">
    <property type="entry name" value="PAS"/>
    <property type="match status" value="1"/>
</dbReference>
<reference evidence="8 9" key="1">
    <citation type="submission" date="2018-06" db="EMBL/GenBank/DDBJ databases">
        <title>Marinomonas sp. YLB-05 draft genome sequence.</title>
        <authorList>
            <person name="Yu L."/>
            <person name="Tang X."/>
        </authorList>
    </citation>
    <scope>NUCLEOTIDE SEQUENCE [LARGE SCALE GENOMIC DNA]</scope>
    <source>
        <strain evidence="8 9">YLB-05</strain>
    </source>
</reference>
<name>A0A370UDE6_9GAMM</name>
<dbReference type="Gene3D" id="1.10.287.950">
    <property type="entry name" value="Methyl-accepting chemotaxis protein"/>
    <property type="match status" value="1"/>
</dbReference>
<dbReference type="InterPro" id="IPR013767">
    <property type="entry name" value="PAS_fold"/>
</dbReference>
<dbReference type="CDD" id="cd11386">
    <property type="entry name" value="MCP_signal"/>
    <property type="match status" value="1"/>
</dbReference>
<comment type="similarity">
    <text evidence="3">Belongs to the methyl-accepting chemotaxis (MCP) protein family.</text>
</comment>
<evidence type="ECO:0000313" key="9">
    <source>
        <dbReference type="Proteomes" id="UP000254326"/>
    </source>
</evidence>
<dbReference type="GO" id="GO:0016020">
    <property type="term" value="C:membrane"/>
    <property type="evidence" value="ECO:0007669"/>
    <property type="project" value="InterPro"/>
</dbReference>
<keyword evidence="1" id="KW-0145">Chemotaxis</keyword>
<evidence type="ECO:0000256" key="1">
    <source>
        <dbReference type="ARBA" id="ARBA00022500"/>
    </source>
</evidence>
<dbReference type="SMART" id="SM00283">
    <property type="entry name" value="MA"/>
    <property type="match status" value="1"/>
</dbReference>
<keyword evidence="9" id="KW-1185">Reference proteome</keyword>
<keyword evidence="5" id="KW-0175">Coiled coil</keyword>
<dbReference type="InterPro" id="IPR035965">
    <property type="entry name" value="PAS-like_dom_sf"/>
</dbReference>
<proteinExistence type="inferred from homology"/>
<evidence type="ECO:0000256" key="2">
    <source>
        <dbReference type="ARBA" id="ARBA00023224"/>
    </source>
</evidence>
<dbReference type="PANTHER" id="PTHR43531">
    <property type="entry name" value="PROTEIN ICFG"/>
    <property type="match status" value="1"/>
</dbReference>
<comment type="caution">
    <text evidence="8">The sequence shown here is derived from an EMBL/GenBank/DDBJ whole genome shotgun (WGS) entry which is preliminary data.</text>
</comment>
<dbReference type="Pfam" id="PF00015">
    <property type="entry name" value="MCPsignal"/>
    <property type="match status" value="1"/>
</dbReference>